<gene>
    <name evidence="1" type="primary">cdhB</name>
    <name evidence="2" type="ORF">SAMN04488696_0441</name>
</gene>
<evidence type="ECO:0000313" key="3">
    <source>
        <dbReference type="Proteomes" id="UP000198535"/>
    </source>
</evidence>
<dbReference type="GO" id="GO:0019385">
    <property type="term" value="P:methanogenesis, from acetate"/>
    <property type="evidence" value="ECO:0007669"/>
    <property type="project" value="UniProtKB-UniRule"/>
</dbReference>
<dbReference type="STRING" id="487685.SAMN04488696_0441"/>
<comment type="subunit">
    <text evidence="1">Heterotetramer of two alpha and two epsilon subunits. The ACDS complex is made up of alpha, epsilon, beta, gamma and delta subunits with a probable stoichiometry of (alpha(2)epsilon(2))(4)-beta(8)-(gamma(1)delta(1))(8).</text>
</comment>
<dbReference type="NCBIfam" id="TIGR00315">
    <property type="entry name" value="cdhB"/>
    <property type="match status" value="1"/>
</dbReference>
<dbReference type="Proteomes" id="UP000198535">
    <property type="component" value="Unassembled WGS sequence"/>
</dbReference>
<sequence length="170" mass="18675">MVDTTKNTLIYTTSGRKVAKPVNPNVAGKMISKAKRPLLVVGAELLKDEKLIEKAITIAKKGIPVAATGHSITALVDKDIDVKYINIHSLGTFLGDKNWTGLDGQGSYDTVIFLGHKKYYLDQVLSGIKNFTDLKALAIERHFMQNATLSFGNLKPEVHLEALDELIENL</sequence>
<dbReference type="AlphaFoldDB" id="A0A1I4P3Y2"/>
<keyword evidence="3" id="KW-1185">Reference proteome</keyword>
<evidence type="ECO:0000256" key="1">
    <source>
        <dbReference type="HAMAP-Rule" id="MF_01134"/>
    </source>
</evidence>
<dbReference type="Gene3D" id="3.40.50.1220">
    <property type="entry name" value="TPP-binding domain"/>
    <property type="match status" value="1"/>
</dbReference>
<dbReference type="Pfam" id="PF02552">
    <property type="entry name" value="CO_dh"/>
    <property type="match status" value="1"/>
</dbReference>
<dbReference type="PIRSF" id="PIRSF006035">
    <property type="entry name" value="CO_dh_b_ACDS_e"/>
    <property type="match status" value="1"/>
</dbReference>
<comment type="pathway">
    <text evidence="1">One-carbon metabolism; methanogenesis from acetate.</text>
</comment>
<dbReference type="SUPFAM" id="SSF52467">
    <property type="entry name" value="DHS-like NAD/FAD-binding domain"/>
    <property type="match status" value="1"/>
</dbReference>
<evidence type="ECO:0000313" key="2">
    <source>
        <dbReference type="EMBL" id="SFM22501.1"/>
    </source>
</evidence>
<dbReference type="UniPathway" id="UPA00642"/>
<keyword evidence="1" id="KW-0484">Methanogenesis</keyword>
<comment type="function">
    <text evidence="1">Part of a complex that catalyzes the reversible cleavage of acetyl-CoA, allowing growth on acetate as sole source of carbon and energy. The alpha-epsilon subcomponent functions as a carbon monoxide dehydrogenase. The precise role of the epsilon subunit is unclear; it may have a stabilizing role within the alpha(2)epsilon(2) component and/or be involved in electron transfer to FAD during a potential FAD-mediated CO oxidation.</text>
</comment>
<dbReference type="EMBL" id="FOUJ01000001">
    <property type="protein sequence ID" value="SFM22501.1"/>
    <property type="molecule type" value="Genomic_DNA"/>
</dbReference>
<name>A0A1I4P3Y2_9EURY</name>
<dbReference type="InterPro" id="IPR003704">
    <property type="entry name" value="CdhB"/>
</dbReference>
<organism evidence="2 3">
    <name type="scientific">Methanolobus profundi</name>
    <dbReference type="NCBI Taxonomy" id="487685"/>
    <lineage>
        <taxon>Archaea</taxon>
        <taxon>Methanobacteriati</taxon>
        <taxon>Methanobacteriota</taxon>
        <taxon>Stenosarchaea group</taxon>
        <taxon>Methanomicrobia</taxon>
        <taxon>Methanosarcinales</taxon>
        <taxon>Methanosarcinaceae</taxon>
        <taxon>Methanolobus</taxon>
    </lineage>
</organism>
<dbReference type="RefSeq" id="WP_091932547.1">
    <property type="nucleotide sequence ID" value="NZ_FOUJ01000001.1"/>
</dbReference>
<dbReference type="InterPro" id="IPR029035">
    <property type="entry name" value="DHS-like_NAD/FAD-binding_dom"/>
</dbReference>
<protein>
    <recommendedName>
        <fullName evidence="1">Acetyl-CoA decarbonylase/synthase complex subunit epsilon</fullName>
        <shortName evidence="1">ACDS complex subunit epsilon</shortName>
    </recommendedName>
    <alternativeName>
        <fullName evidence="1">ACDS complex carbon monoxide dehydrogenase subunit epsilon</fullName>
        <shortName evidence="1">ACDS CODH subunit epsilon</shortName>
    </alternativeName>
</protein>
<proteinExistence type="inferred from homology"/>
<reference evidence="3" key="1">
    <citation type="submission" date="2016-10" db="EMBL/GenBank/DDBJ databases">
        <authorList>
            <person name="Varghese N."/>
            <person name="Submissions S."/>
        </authorList>
    </citation>
    <scope>NUCLEOTIDE SEQUENCE [LARGE SCALE GENOMIC DNA]</scope>
    <source>
        <strain evidence="3">Mob M</strain>
    </source>
</reference>
<accession>A0A1I4P3Y2</accession>
<dbReference type="HAMAP" id="MF_01134">
    <property type="entry name" value="CdhB"/>
    <property type="match status" value="1"/>
</dbReference>
<comment type="similarity">
    <text evidence="1">Belongs to the CdhB family.</text>
</comment>
<dbReference type="OrthoDB" id="120588at2157"/>